<proteinExistence type="inferred from homology"/>
<dbReference type="OrthoDB" id="4066789at2759"/>
<sequence length="647" mass="73011">MDYHRAQQNLQLLNDCGEQDVCSGNAVDDEVADTRSMASTQIPDLNFSSDVEANVQDLAPNDERVFLSTQVQSRLDDAEDESEMKSQLRKFKYPQLSMKSLTTLTHKSISPKKSSQPKQRVAKRNIKKARSSTNATPSNIDSHSRSRSVNLLKQLSGKHSKVKDMIKSQNNKRRPSNRKNESLVLFDTYNAEEWNTLKDQILLKFPKCDDNDLNEVHNYLYGYENEDAGIGHESTDLWNASQQLLPYTQESKKSVNNSQTMNFLSLSQVMEDASLMNDDIDNTTKFLVQSKDHLAITDSAISQNINVLNTSMPRLAYLKGIYDGNDDNDVRVEDSVDEVGELIPINEQGMSAHPAFGKGNIPSLIHRMNSNESSIFSAHPSPEKPDNIIDLSVGSFKAVKSLVSPIKPDVVRKENGVPESIMGENIQVPATRNPTTMDESALATKLTYCISIKLKLRKDRVTENKKSLENICKKGYNFSPSLDQMDENFVFVDESDDENEKYDSNILIDIFRANNVHPMEIPSQNHVQPSEAKDGLMSCSAQELRSALKLAGLKPVRTKSEMVESLEAASQVLSQVVPLQNSRKEIFRHLNSLVRKIPDLMKLVYTFEPIPFLDLRVELSRLDPFIDRIDDQTFREWTDSNGITTKK</sequence>
<evidence type="ECO:0000313" key="10">
    <source>
        <dbReference type="Proteomes" id="UP000006310"/>
    </source>
</evidence>
<dbReference type="Proteomes" id="UP000006310">
    <property type="component" value="Chromosome 7"/>
</dbReference>
<dbReference type="Pfam" id="PF09494">
    <property type="entry name" value="Slx4"/>
    <property type="match status" value="1"/>
</dbReference>
<dbReference type="InterPro" id="IPR018574">
    <property type="entry name" value="Structure-sp_endonuc_su_Slx4"/>
</dbReference>
<organism evidence="9 10">
    <name type="scientific">Huiozyma naganishii (strain ATCC MYA-139 / BCRC 22969 / CBS 8797 / KCTC 17520 / NBRC 10181 / NCYC 3082 / Yp74L-3)</name>
    <name type="common">Yeast</name>
    <name type="synonym">Kazachstania naganishii</name>
    <dbReference type="NCBI Taxonomy" id="1071383"/>
    <lineage>
        <taxon>Eukaryota</taxon>
        <taxon>Fungi</taxon>
        <taxon>Dikarya</taxon>
        <taxon>Ascomycota</taxon>
        <taxon>Saccharomycotina</taxon>
        <taxon>Saccharomycetes</taxon>
        <taxon>Saccharomycetales</taxon>
        <taxon>Saccharomycetaceae</taxon>
        <taxon>Huiozyma</taxon>
    </lineage>
</organism>
<comment type="subcellular location">
    <subcellularLocation>
        <location evidence="1">Nucleus</location>
    </subcellularLocation>
</comment>
<keyword evidence="5" id="KW-0234">DNA repair</keyword>
<evidence type="ECO:0000256" key="5">
    <source>
        <dbReference type="ARBA" id="ARBA00023204"/>
    </source>
</evidence>
<dbReference type="AlphaFoldDB" id="J7S158"/>
<feature type="compositionally biased region" description="Basic residues" evidence="8">
    <location>
        <begin position="120"/>
        <end position="130"/>
    </location>
</feature>
<dbReference type="KEGG" id="kng:KNAG_0G02500"/>
<dbReference type="OMA" id="FMNTQIQ"/>
<feature type="compositionally biased region" description="Low complexity" evidence="8">
    <location>
        <begin position="107"/>
        <end position="119"/>
    </location>
</feature>
<reference evidence="9 10" key="1">
    <citation type="journal article" date="2011" name="Proc. Natl. Acad. Sci. U.S.A.">
        <title>Evolutionary erosion of yeast sex chromosomes by mating-type switching accidents.</title>
        <authorList>
            <person name="Gordon J.L."/>
            <person name="Armisen D."/>
            <person name="Proux-Wera E."/>
            <person name="Oheigeartaigh S.S."/>
            <person name="Byrne K.P."/>
            <person name="Wolfe K.H."/>
        </authorList>
    </citation>
    <scope>NUCLEOTIDE SEQUENCE [LARGE SCALE GENOMIC DNA]</scope>
    <source>
        <strain evidence="10">ATCC MYA-139 / BCRC 22969 / CBS 8797 / CCRC 22969 / KCTC 17520 / NBRC 10181 / NCYC 3082</strain>
    </source>
</reference>
<keyword evidence="10" id="KW-1185">Reference proteome</keyword>
<name>J7S158_HUIN7</name>
<accession>J7S158</accession>
<dbReference type="RefSeq" id="XP_022465553.1">
    <property type="nucleotide sequence ID" value="XM_022609126.1"/>
</dbReference>
<dbReference type="eggNOG" id="ENOG502RYEW">
    <property type="taxonomic scope" value="Eukaryota"/>
</dbReference>
<evidence type="ECO:0000256" key="1">
    <source>
        <dbReference type="ARBA" id="ARBA00004123"/>
    </source>
</evidence>
<dbReference type="EMBL" id="HE978320">
    <property type="protein sequence ID" value="CCK71307.1"/>
    <property type="molecule type" value="Genomic_DNA"/>
</dbReference>
<dbReference type="STRING" id="1071383.J7S158"/>
<evidence type="ECO:0000256" key="7">
    <source>
        <dbReference type="ARBA" id="ARBA00029496"/>
    </source>
</evidence>
<feature type="region of interest" description="Disordered" evidence="8">
    <location>
        <begin position="103"/>
        <end position="179"/>
    </location>
</feature>
<evidence type="ECO:0000313" key="9">
    <source>
        <dbReference type="EMBL" id="CCK71307.1"/>
    </source>
</evidence>
<protein>
    <recommendedName>
        <fullName evidence="7">Structure-specific endonuclease subunit SLX4</fullName>
    </recommendedName>
</protein>
<evidence type="ECO:0000256" key="4">
    <source>
        <dbReference type="ARBA" id="ARBA00023172"/>
    </source>
</evidence>
<gene>
    <name evidence="9" type="primary">KNAG0G02500</name>
    <name evidence="9" type="ordered locus">KNAG_0G02500</name>
</gene>
<dbReference type="GO" id="GO:0033557">
    <property type="term" value="C:Slx1-Slx4 complex"/>
    <property type="evidence" value="ECO:0007669"/>
    <property type="project" value="InterPro"/>
</dbReference>
<evidence type="ECO:0000256" key="8">
    <source>
        <dbReference type="SAM" id="MobiDB-lite"/>
    </source>
</evidence>
<dbReference type="GeneID" id="34527031"/>
<dbReference type="HOGENOM" id="CLU_022388_0_0_1"/>
<evidence type="ECO:0000256" key="3">
    <source>
        <dbReference type="ARBA" id="ARBA00022763"/>
    </source>
</evidence>
<feature type="compositionally biased region" description="Polar residues" evidence="8">
    <location>
        <begin position="131"/>
        <end position="153"/>
    </location>
</feature>
<evidence type="ECO:0000256" key="6">
    <source>
        <dbReference type="ARBA" id="ARBA00023242"/>
    </source>
</evidence>
<keyword evidence="4" id="KW-0233">DNA recombination</keyword>
<keyword evidence="6" id="KW-0539">Nucleus</keyword>
<reference evidence="10" key="2">
    <citation type="submission" date="2012-08" db="EMBL/GenBank/DDBJ databases">
        <title>Genome sequence of Kazachstania naganishii.</title>
        <authorList>
            <person name="Gordon J.L."/>
            <person name="Armisen D."/>
            <person name="Proux-Wera E."/>
            <person name="OhEigeartaigh S.S."/>
            <person name="Byrne K.P."/>
            <person name="Wolfe K.H."/>
        </authorList>
    </citation>
    <scope>NUCLEOTIDE SEQUENCE [LARGE SCALE GENOMIC DNA]</scope>
    <source>
        <strain evidence="10">ATCC MYA-139 / BCRC 22969 / CBS 8797 / CCRC 22969 / KCTC 17520 / NBRC 10181 / NCYC 3082</strain>
    </source>
</reference>
<keyword evidence="3" id="KW-0227">DNA damage</keyword>
<comment type="similarity">
    <text evidence="2">Belongs to the SLX4 family.</text>
</comment>
<dbReference type="GO" id="GO:0006281">
    <property type="term" value="P:DNA repair"/>
    <property type="evidence" value="ECO:0007669"/>
    <property type="project" value="UniProtKB-KW"/>
</dbReference>
<dbReference type="GO" id="GO:0006310">
    <property type="term" value="P:DNA recombination"/>
    <property type="evidence" value="ECO:0007669"/>
    <property type="project" value="UniProtKB-KW"/>
</dbReference>
<evidence type="ECO:0000256" key="2">
    <source>
        <dbReference type="ARBA" id="ARBA00006661"/>
    </source>
</evidence>
<dbReference type="GO" id="GO:0006260">
    <property type="term" value="P:DNA replication"/>
    <property type="evidence" value="ECO:0007669"/>
    <property type="project" value="InterPro"/>
</dbReference>